<comment type="caution">
    <text evidence="5">The sequence shown here is derived from an EMBL/GenBank/DDBJ whole genome shotgun (WGS) entry which is preliminary data.</text>
</comment>
<dbReference type="Gene3D" id="3.40.50.150">
    <property type="entry name" value="Vaccinia Virus protein VP39"/>
    <property type="match status" value="1"/>
</dbReference>
<feature type="region of interest" description="Disordered" evidence="3">
    <location>
        <begin position="353"/>
        <end position="395"/>
    </location>
</feature>
<gene>
    <name evidence="5" type="ORF">PCOR1329_LOCUS21312</name>
</gene>
<feature type="compositionally biased region" description="Basic and acidic residues" evidence="3">
    <location>
        <begin position="369"/>
        <end position="388"/>
    </location>
</feature>
<dbReference type="Pfam" id="PF14216">
    <property type="entry name" value="DUF4326"/>
    <property type="match status" value="1"/>
</dbReference>
<name>A0ABN9RJJ1_9DINO</name>
<feature type="compositionally biased region" description="Basic and acidic residues" evidence="3">
    <location>
        <begin position="533"/>
        <end position="553"/>
    </location>
</feature>
<dbReference type="SUPFAM" id="SSF53335">
    <property type="entry name" value="S-adenosyl-L-methionine-dependent methyltransferases"/>
    <property type="match status" value="1"/>
</dbReference>
<protein>
    <recommendedName>
        <fullName evidence="4">DUF4326 domain-containing protein</fullName>
    </recommendedName>
</protein>
<dbReference type="Pfam" id="PF00145">
    <property type="entry name" value="DNA_methylase"/>
    <property type="match status" value="1"/>
</dbReference>
<dbReference type="Proteomes" id="UP001189429">
    <property type="component" value="Unassembled WGS sequence"/>
</dbReference>
<accession>A0ABN9RJJ1</accession>
<evidence type="ECO:0000256" key="2">
    <source>
        <dbReference type="ARBA" id="ARBA00022679"/>
    </source>
</evidence>
<proteinExistence type="predicted"/>
<organism evidence="5 6">
    <name type="scientific">Prorocentrum cordatum</name>
    <dbReference type="NCBI Taxonomy" id="2364126"/>
    <lineage>
        <taxon>Eukaryota</taxon>
        <taxon>Sar</taxon>
        <taxon>Alveolata</taxon>
        <taxon>Dinophyceae</taxon>
        <taxon>Prorocentrales</taxon>
        <taxon>Prorocentraceae</taxon>
        <taxon>Prorocentrum</taxon>
    </lineage>
</organism>
<feature type="region of interest" description="Disordered" evidence="3">
    <location>
        <begin position="533"/>
        <end position="563"/>
    </location>
</feature>
<feature type="compositionally biased region" description="Gly residues" evidence="3">
    <location>
        <begin position="353"/>
        <end position="362"/>
    </location>
</feature>
<evidence type="ECO:0000259" key="4">
    <source>
        <dbReference type="Pfam" id="PF14216"/>
    </source>
</evidence>
<keyword evidence="6" id="KW-1185">Reference proteome</keyword>
<feature type="compositionally biased region" description="Gly residues" evidence="3">
    <location>
        <begin position="318"/>
        <end position="328"/>
    </location>
</feature>
<evidence type="ECO:0000313" key="5">
    <source>
        <dbReference type="EMBL" id="CAK0819285.1"/>
    </source>
</evidence>
<feature type="domain" description="DUF4326" evidence="4">
    <location>
        <begin position="1594"/>
        <end position="1667"/>
    </location>
</feature>
<dbReference type="InterPro" id="IPR001525">
    <property type="entry name" value="C5_MeTfrase"/>
</dbReference>
<sequence>MAAFGESLALAEGGALLEVCELCYLLALARQGACEARLAPQERALLALDVAEAGALVGALAQLLERQVRPSASEAASRPQLEVQLAEALEAARLGRQWCQGSGASLACLEPLAWAPRARPPPALGAPGDGAGGGGGGAALVGALAAAGAGGAGGAGAPPGAGPAGPGAALGVLGGAVVPAAGAQLGGLVDGAWAQAATLVGANWSQGLAVELPTHDVAGAISGTALFEIDEVGVPGAGGQYLSAQFRGASLPAEAMRFDGAFPPRGGGPAGLLHLCAQGPARCGEPAQAGRAVLHVEWLRLRSTRGLVEPWVRPSAFGGRGGGAGRGGPAPIPGGPAADRLAAAAAARALAVGGGGGRGVAGRGRRRARSESGSRSDGEGEPRFRDAPSRGGSVRLLAERQPGALYDEAMQNIARVMGLREGADGSETRPKVVGYLQAIVFGHHPVTQLRVNAVRELQTLATALGQLESGSLPQLSDVLMQRFKTLELSLSDAGWQVASELEIAPDVRPSLASMGEQDLARRSALLRGRLEEAKSRARELSRGKGKGRGDSPHPRRVALAGGPERHTFRQDWRELAGTAGDLLREPYGVGPILLNLVKDFPGSFGRYVRDSFKPQLREHMATMGGRLQRDLLPLQYPTIVKTDVVRDGDDLSDLNWGALHCRLVVAVLALNWEAGFRSLKFARHCRRRPNAAQRAALAALGRRLYLATRIETSLPAELNWEDRLKDRKIGYGGAEITAPHKLTLEQVLDGLPPPGVAASIEAADVATGFVRDALLSWAGAAAACAAPCGADFGAALHERGVIGPISAPDIAHRDGSPLLNGAFGVPKAHDAPVTCQGGVLRPVLRLITKLIPSNACQECIVGDAPEMPTMSQLNGLVLTESEDLLWSGADRKAFFYVFRAPPPRRPCMVIGPPVPSRLLGLKDGGTTHICLRVIGMGWISAAGVTTHLHRNMLRRSGAVPRGLSPSCEITRRRRLPLGAEKPCPPAWMVYIDNLEIAEIVDKSEADNLRDGSPGSPGKGLHRVVRATTLGELVDGVEGVRRPPAGCITEMASLTLWVLGKRRASMRLIRIILGRWVRAHCFRRPLAASFAYTWKWLNDPRCGGRFSASVIEDLLMCLALSGLYVADMRLEVDHLVTASDASEAAGAVVYSTALTERGRVVAGRRQRPANAACEEETALITVFDGLGGGRRAFETLGLVPAVHLSFEVDPQAVRVARRAYPGTQHLGDVTSADPAALAGLLRARGRIARAVVIGGFPCQIYASLDVDRKGSSDSRASLVDHMVRVIRGLRAAMPEVSVDFLGENVASMAESDVLHLSGLFERIPLEVEAGDVGWVRRPRLYWPSWDLLPSCEAKAVMVLTKGGASRRLCRVSLEVERPPLEEWLPAGARCPGAEGGEPLPTFVRWTPRSQPRPRPAGIGERTAAELTRWEEAAFAAPPYQFRDKWCIHWPDGRIAPPDAVMREKLMGFAEGHTVPCMTSSAAKAEPGKYEGLRRSLVGNSFQCEVVAWLLAHWAVAAGLLVAVPPFSELHGSARAWAGGRKLRAGDAASLRRSRAQVDAEVCGELMACIAAASAERQRAGERPAAAAPAAAGRLVYVGRGSRRWSLAPSCFGNPFAVVPGCSREDAVALFAGWLRKQPELLRRLEDLRGAKLVCHCSQSEACHADVLLAELAKRDATSWRDADVSRRLVMGLVMACHSNGADLRCDGSSEELSKVFPRQEIDAGLWQWRKARQLVWDVPEHINVLECQGALMMIRWRARSLSRQQRVFLHLLDSMVNIGALSKHRSSSSQLNKVVRSFSAWELAMGARAALGFTLSARNPADAPSRLKDGEAV</sequence>
<keyword evidence="1" id="KW-0489">Methyltransferase</keyword>
<dbReference type="InterPro" id="IPR025475">
    <property type="entry name" value="DUF4326"/>
</dbReference>
<keyword evidence="2" id="KW-0808">Transferase</keyword>
<reference evidence="5" key="1">
    <citation type="submission" date="2023-10" db="EMBL/GenBank/DDBJ databases">
        <authorList>
            <person name="Chen Y."/>
            <person name="Shah S."/>
            <person name="Dougan E. K."/>
            <person name="Thang M."/>
            <person name="Chan C."/>
        </authorList>
    </citation>
    <scope>NUCLEOTIDE SEQUENCE [LARGE SCALE GENOMIC DNA]</scope>
</reference>
<feature type="region of interest" description="Disordered" evidence="3">
    <location>
        <begin position="314"/>
        <end position="336"/>
    </location>
</feature>
<dbReference type="EMBL" id="CAUYUJ010007002">
    <property type="protein sequence ID" value="CAK0819285.1"/>
    <property type="molecule type" value="Genomic_DNA"/>
</dbReference>
<evidence type="ECO:0000313" key="6">
    <source>
        <dbReference type="Proteomes" id="UP001189429"/>
    </source>
</evidence>
<dbReference type="InterPro" id="IPR029063">
    <property type="entry name" value="SAM-dependent_MTases_sf"/>
</dbReference>
<evidence type="ECO:0000256" key="1">
    <source>
        <dbReference type="ARBA" id="ARBA00022603"/>
    </source>
</evidence>
<evidence type="ECO:0000256" key="3">
    <source>
        <dbReference type="SAM" id="MobiDB-lite"/>
    </source>
</evidence>